<sequence length="422" mass="44848">MRRVLAMALLGMILVAGVGALGAKTVDARDGPAATPADEPNEPSPLGNGDASDVLVEKLEQLGVPSTGDTANGSDGTSGSNATEDSDADPETGPPAVRNDTARVLDSDGDGLTDERERELGTEVFDPDTDGDGLVDGREIELNTDPLNPDTDGDGVSDARELQRGTSPRSVDADADGLTDERELELGTDPFDPDTDDDGLDDRRELELGTDPTVADTDGDRLLDGWEYRGETPSGAVLPDSDPLSMDLYVQVDYARGVEPDSPAFYDYVESEFAEMPVRGRTDAGIDVHVRGGGRVNETAVFTGENFAELRTDLYRDRLGPRAGTYHQVVVTEFASDEVGYGSVGGQFALVDAGAADRTQRHVVVHELLHNVVGRIDSPGACRNDAHHYCEGGWLTPTITPGEGEYLPGPLADEIEHQGFQP</sequence>
<dbReference type="OrthoDB" id="291824at2157"/>
<dbReference type="AlphaFoldDB" id="A0A7D5TAJ6"/>
<protein>
    <recommendedName>
        <fullName evidence="8">Thrombospondin type 3 repeat-containing protein</fullName>
    </recommendedName>
</protein>
<feature type="compositionally biased region" description="Acidic residues" evidence="5">
    <location>
        <begin position="191"/>
        <end position="200"/>
    </location>
</feature>
<dbReference type="EMBL" id="CP058909">
    <property type="protein sequence ID" value="QLH81553.1"/>
    <property type="molecule type" value="Genomic_DNA"/>
</dbReference>
<dbReference type="InterPro" id="IPR018247">
    <property type="entry name" value="EF_Hand_1_Ca_BS"/>
</dbReference>
<dbReference type="InterPro" id="IPR059100">
    <property type="entry name" value="TSP3_bac"/>
</dbReference>
<keyword evidence="3" id="KW-0732">Signal</keyword>
<evidence type="ECO:0000256" key="1">
    <source>
        <dbReference type="ARBA" id="ARBA00004613"/>
    </source>
</evidence>
<feature type="compositionally biased region" description="Polar residues" evidence="5">
    <location>
        <begin position="67"/>
        <end position="83"/>
    </location>
</feature>
<dbReference type="PANTHER" id="PTHR37467:SF1">
    <property type="entry name" value="EXPORTED CALCIUM-BINDING GLYCOPROTEIN"/>
    <property type="match status" value="1"/>
</dbReference>
<evidence type="ECO:0000256" key="5">
    <source>
        <dbReference type="SAM" id="MobiDB-lite"/>
    </source>
</evidence>
<gene>
    <name evidence="6" type="ORF">HZS54_07905</name>
</gene>
<dbReference type="InterPro" id="IPR053180">
    <property type="entry name" value="Ca-binding_acidic-repeat"/>
</dbReference>
<keyword evidence="4" id="KW-0106">Calcium</keyword>
<dbReference type="PROSITE" id="PS00018">
    <property type="entry name" value="EF_HAND_1"/>
    <property type="match status" value="1"/>
</dbReference>
<accession>A0A7D5TAJ6</accession>
<proteinExistence type="predicted"/>
<evidence type="ECO:0000313" key="6">
    <source>
        <dbReference type="EMBL" id="QLH81553.1"/>
    </source>
</evidence>
<dbReference type="Proteomes" id="UP000509346">
    <property type="component" value="Chromosome"/>
</dbReference>
<evidence type="ECO:0000256" key="3">
    <source>
        <dbReference type="ARBA" id="ARBA00022729"/>
    </source>
</evidence>
<comment type="subcellular location">
    <subcellularLocation>
        <location evidence="1">Secreted</location>
    </subcellularLocation>
</comment>
<reference evidence="6 7" key="1">
    <citation type="submission" date="2020-07" db="EMBL/GenBank/DDBJ databases">
        <title>Halosimplex litoreum sp. nov. and Halosimplex rubrum sp. nov., isolated from different salt environments.</title>
        <authorList>
            <person name="Cui H."/>
        </authorList>
    </citation>
    <scope>NUCLEOTIDE SEQUENCE [LARGE SCALE GENOMIC DNA]</scope>
    <source>
        <strain evidence="6 7">R2</strain>
    </source>
</reference>
<evidence type="ECO:0008006" key="8">
    <source>
        <dbReference type="Google" id="ProtNLM"/>
    </source>
</evidence>
<dbReference type="Pfam" id="PF18884">
    <property type="entry name" value="TSP3_bac"/>
    <property type="match status" value="5"/>
</dbReference>
<keyword evidence="7" id="KW-1185">Reference proteome</keyword>
<evidence type="ECO:0000256" key="2">
    <source>
        <dbReference type="ARBA" id="ARBA00022525"/>
    </source>
</evidence>
<feature type="region of interest" description="Disordered" evidence="5">
    <location>
        <begin position="29"/>
        <end position="219"/>
    </location>
</feature>
<evidence type="ECO:0000313" key="7">
    <source>
        <dbReference type="Proteomes" id="UP000509346"/>
    </source>
</evidence>
<evidence type="ECO:0000256" key="4">
    <source>
        <dbReference type="ARBA" id="ARBA00022837"/>
    </source>
</evidence>
<organism evidence="6 7">
    <name type="scientific">Halosimplex pelagicum</name>
    <dbReference type="NCBI Taxonomy" id="869886"/>
    <lineage>
        <taxon>Archaea</taxon>
        <taxon>Methanobacteriati</taxon>
        <taxon>Methanobacteriota</taxon>
        <taxon>Stenosarchaea group</taxon>
        <taxon>Halobacteria</taxon>
        <taxon>Halobacteriales</taxon>
        <taxon>Haloarculaceae</taxon>
        <taxon>Halosimplex</taxon>
    </lineage>
</organism>
<name>A0A7D5TAJ6_9EURY</name>
<dbReference type="RefSeq" id="WP_179921656.1">
    <property type="nucleotide sequence ID" value="NZ_CP058909.1"/>
</dbReference>
<keyword evidence="2" id="KW-0964">Secreted</keyword>
<dbReference type="PANTHER" id="PTHR37467">
    <property type="entry name" value="EXPORTED CALCIUM-BINDING GLYCOPROTEIN-RELATED"/>
    <property type="match status" value="1"/>
</dbReference>
<dbReference type="GeneID" id="56082504"/>
<dbReference type="KEGG" id="hpel:HZS54_07905"/>